<dbReference type="Proteomes" id="UP001235874">
    <property type="component" value="Chromosome"/>
</dbReference>
<keyword evidence="2" id="KW-1185">Reference proteome</keyword>
<sequence length="114" mass="11970">MPDSFTLALHSDRPVADAQRSLASWLRADDRLHGTVTAAAEEEASVLLVAVGDAGVAMVLVQALAGWLTHRRDDVTVTLSGPAGWSAELDVPRARDMGQVTALVEAAVRAVAAR</sequence>
<dbReference type="InterPro" id="IPR045428">
    <property type="entry name" value="EACC1"/>
</dbReference>
<dbReference type="KEGG" id="mprn:Q3V37_24645"/>
<dbReference type="AlphaFoldDB" id="A0AAJ6HQY9"/>
<organism evidence="1 2">
    <name type="scientific">Micromonospora profundi</name>
    <dbReference type="NCBI Taxonomy" id="1420889"/>
    <lineage>
        <taxon>Bacteria</taxon>
        <taxon>Bacillati</taxon>
        <taxon>Actinomycetota</taxon>
        <taxon>Actinomycetes</taxon>
        <taxon>Micromonosporales</taxon>
        <taxon>Micromonosporaceae</taxon>
        <taxon>Micromonospora</taxon>
    </lineage>
</organism>
<evidence type="ECO:0000313" key="2">
    <source>
        <dbReference type="Proteomes" id="UP001235874"/>
    </source>
</evidence>
<gene>
    <name evidence="1" type="ORF">Q3V37_24645</name>
</gene>
<accession>A0AAJ6HQY9</accession>
<name>A0AAJ6HQY9_9ACTN</name>
<dbReference type="RefSeq" id="WP_167944170.1">
    <property type="nucleotide sequence ID" value="NZ_CP130472.1"/>
</dbReference>
<dbReference type="EMBL" id="CP130472">
    <property type="protein sequence ID" value="WLS44547.1"/>
    <property type="molecule type" value="Genomic_DNA"/>
</dbReference>
<protein>
    <submittedName>
        <fullName evidence="1">Uncharacterized protein</fullName>
    </submittedName>
</protein>
<proteinExistence type="predicted"/>
<evidence type="ECO:0000313" key="1">
    <source>
        <dbReference type="EMBL" id="WLS44547.1"/>
    </source>
</evidence>
<dbReference type="Pfam" id="PF19953">
    <property type="entry name" value="EACC1"/>
    <property type="match status" value="1"/>
</dbReference>
<reference evidence="1 2" key="1">
    <citation type="submission" date="2023-07" db="EMBL/GenBank/DDBJ databases">
        <title>Micromonospora profundi TRM 95458 converts glycerol to a new osmotic compound.</title>
        <authorList>
            <person name="Lu D."/>
        </authorList>
    </citation>
    <scope>NUCLEOTIDE SEQUENCE [LARGE SCALE GENOMIC DNA]</scope>
    <source>
        <strain evidence="1 2">TRM95458</strain>
    </source>
</reference>